<feature type="compositionally biased region" description="Basic and acidic residues" evidence="3">
    <location>
        <begin position="580"/>
        <end position="591"/>
    </location>
</feature>
<feature type="compositionally biased region" description="Polar residues" evidence="3">
    <location>
        <begin position="707"/>
        <end position="717"/>
    </location>
</feature>
<feature type="compositionally biased region" description="Polar residues" evidence="3">
    <location>
        <begin position="736"/>
        <end position="746"/>
    </location>
</feature>
<feature type="coiled-coil region" evidence="2">
    <location>
        <begin position="129"/>
        <end position="195"/>
    </location>
</feature>
<dbReference type="PANTHER" id="PTHR32083:SF0">
    <property type="entry name" value="CILIA AND FLAGELLA-ASSOCIATED PROTEIN 58"/>
    <property type="match status" value="1"/>
</dbReference>
<evidence type="ECO:0000256" key="1">
    <source>
        <dbReference type="ARBA" id="ARBA00023054"/>
    </source>
</evidence>
<organism evidence="4 5">
    <name type="scientific">Allacma fusca</name>
    <dbReference type="NCBI Taxonomy" id="39272"/>
    <lineage>
        <taxon>Eukaryota</taxon>
        <taxon>Metazoa</taxon>
        <taxon>Ecdysozoa</taxon>
        <taxon>Arthropoda</taxon>
        <taxon>Hexapoda</taxon>
        <taxon>Collembola</taxon>
        <taxon>Symphypleona</taxon>
        <taxon>Sminthuridae</taxon>
        <taxon>Allacma</taxon>
    </lineage>
</organism>
<dbReference type="AlphaFoldDB" id="A0A8J2NYF1"/>
<feature type="compositionally biased region" description="Polar residues" evidence="3">
    <location>
        <begin position="492"/>
        <end position="507"/>
    </location>
</feature>
<comment type="caution">
    <text evidence="4">The sequence shown here is derived from an EMBL/GenBank/DDBJ whole genome shotgun (WGS) entry which is preliminary data.</text>
</comment>
<feature type="coiled-coil region" evidence="2">
    <location>
        <begin position="1040"/>
        <end position="1101"/>
    </location>
</feature>
<feature type="region of interest" description="Disordered" evidence="3">
    <location>
        <begin position="488"/>
        <end position="560"/>
    </location>
</feature>
<dbReference type="OrthoDB" id="6350415at2759"/>
<evidence type="ECO:0000313" key="5">
    <source>
        <dbReference type="Proteomes" id="UP000708208"/>
    </source>
</evidence>
<feature type="compositionally biased region" description="Polar residues" evidence="3">
    <location>
        <begin position="681"/>
        <end position="693"/>
    </location>
</feature>
<sequence length="1144" mass="130190">MSTTKSDLASWKKQDQFVSDDSGNFTASVFTDGDGSHVTMLSPRMDPASSVAGLTEDGCLTSAVSLSDYLTAPSTPRNILEPGDSYLKAIFDNFNELYQDKMSWIDENIPGGDTPAHVMAKKNVLEHWVKDVIEQNNILVQTVEELEVEAEKKVQNLQKKVFEASELAKEHMGMIKEYEEQIKHLMKEKHIVEKQEEFFRKESVYLEKEKRRALDRLHTLENDNSSILALINRIRDMGVWDVNGLNFCPRTYDTIFGLYPNLPGSEVQTVFTREKAKNLEKAENQVAQLLAQVEELHGRKDEAERLLTEKTKVTEELQNDIKDLHIKIKHYQDEHQDFKRSLKETQDQLRAATMKNQSRPSTADTKRESEMKEMLSELRDLRNQLNIACTERQQAMKESNALKMELRGRITQMEDMKLLLEQLQTDAASTRNAVQDVQDKQDQMSSLKEKVTFYQTSYENSNVLLEAKSEIIVKLQNQMDQLHDKVSKLEQTRSCSQSVPARTNIIASTHSPSPTPSLSRHGYQRTSRPASHPNSRAASHVSSNAAQHGQLSSGKKMKTKDVIKKAVVKVKKGSITPKASKTETKNQEANKKHSSCSNKPPWNDHFVRNAKQSTSPRTNNSEKLKTKTPAVSMKYSTQENQLTPAAVTKPSNRTESGVSRIANYDTEKSEEKRVFSDTSKKQGISTSNDGSQPVNRIIADYLNQSDISGKLSSNTDKPNSKQRPMERVKLPPISSKAETNNPQVSPSKLYDKNVDEHLPRIIVKEKKAHIASNIETLETLMEVCVKASRELNRQSDMEGKSAPKYRVLTGHSHRRYNHKNRENTYTVETIPKNKPVAKAENVVAKAVVVTRNENTKTFNKRKASTKPTKPEKSESETLSDISQFRRVQPHPKVATPTYPCERSPESILAELPKESQDYLVKKWIVNSPSPSKKLRKPRSTSPNKSSLYNYSDKLDPDRRGKSKLSGPVNLKMLAMDDWIRKQDLTHSDATGDRDSGHLSDFSDCWNWNGNEDQSVDKDIQQHLDSENAMNTFDSADSAHQDLHLEKLQQLILENQRLKDENVKLEQLRESFKQHRDADEEVHKKELELKDVEITMQKCNDELTVRIINLTFQVPTVCVYKYLPCPEDAKRVSGVRFIVVPFPQN</sequence>
<feature type="region of interest" description="Disordered" evidence="3">
    <location>
        <begin position="707"/>
        <end position="749"/>
    </location>
</feature>
<feature type="region of interest" description="Disordered" evidence="3">
    <location>
        <begin position="929"/>
        <end position="967"/>
    </location>
</feature>
<dbReference type="GO" id="GO:0005856">
    <property type="term" value="C:cytoskeleton"/>
    <property type="evidence" value="ECO:0007669"/>
    <property type="project" value="TreeGrafter"/>
</dbReference>
<protein>
    <submittedName>
        <fullName evidence="4">Uncharacterized protein</fullName>
    </submittedName>
</protein>
<gene>
    <name evidence="4" type="ORF">AFUS01_LOCUS12667</name>
</gene>
<feature type="compositionally biased region" description="Polar residues" evidence="3">
    <location>
        <begin position="634"/>
        <end position="657"/>
    </location>
</feature>
<dbReference type="EMBL" id="CAJVCH010100636">
    <property type="protein sequence ID" value="CAG7723588.1"/>
    <property type="molecule type" value="Genomic_DNA"/>
</dbReference>
<evidence type="ECO:0000256" key="2">
    <source>
        <dbReference type="SAM" id="Coils"/>
    </source>
</evidence>
<feature type="compositionally biased region" description="Polar residues" evidence="3">
    <location>
        <begin position="939"/>
        <end position="949"/>
    </location>
</feature>
<keyword evidence="5" id="KW-1185">Reference proteome</keyword>
<dbReference type="Proteomes" id="UP000708208">
    <property type="component" value="Unassembled WGS sequence"/>
</dbReference>
<feature type="compositionally biased region" description="Polar residues" evidence="3">
    <location>
        <begin position="524"/>
        <end position="553"/>
    </location>
</feature>
<proteinExistence type="predicted"/>
<feature type="region of interest" description="Disordered" evidence="3">
    <location>
        <begin position="574"/>
        <end position="693"/>
    </location>
</feature>
<feature type="compositionally biased region" description="Basic and acidic residues" evidence="3">
    <location>
        <begin position="665"/>
        <end position="680"/>
    </location>
</feature>
<reference evidence="4" key="1">
    <citation type="submission" date="2021-06" db="EMBL/GenBank/DDBJ databases">
        <authorList>
            <person name="Hodson N. C."/>
            <person name="Mongue J. A."/>
            <person name="Jaron S. K."/>
        </authorList>
    </citation>
    <scope>NUCLEOTIDE SEQUENCE</scope>
</reference>
<name>A0A8J2NYF1_9HEXA</name>
<evidence type="ECO:0000256" key="3">
    <source>
        <dbReference type="SAM" id="MobiDB-lite"/>
    </source>
</evidence>
<keyword evidence="1 2" id="KW-0175">Coiled coil</keyword>
<feature type="compositionally biased region" description="Low complexity" evidence="3">
    <location>
        <begin position="508"/>
        <end position="519"/>
    </location>
</feature>
<feature type="region of interest" description="Disordered" evidence="3">
    <location>
        <begin position="857"/>
        <end position="902"/>
    </location>
</feature>
<accession>A0A8J2NYF1</accession>
<evidence type="ECO:0000313" key="4">
    <source>
        <dbReference type="EMBL" id="CAG7723588.1"/>
    </source>
</evidence>
<dbReference type="PANTHER" id="PTHR32083">
    <property type="entry name" value="CILIA AND FLAGELLA-ASSOCIATED PROTEIN 58-RELATED"/>
    <property type="match status" value="1"/>
</dbReference>
<feature type="compositionally biased region" description="Polar residues" evidence="3">
    <location>
        <begin position="610"/>
        <end position="619"/>
    </location>
</feature>